<keyword evidence="10" id="KW-1185">Reference proteome</keyword>
<keyword evidence="5" id="KW-0472">Membrane</keyword>
<dbReference type="GO" id="GO:0006895">
    <property type="term" value="P:Golgi to endosome transport"/>
    <property type="evidence" value="ECO:0007669"/>
    <property type="project" value="InterPro"/>
</dbReference>
<dbReference type="GO" id="GO:0005829">
    <property type="term" value="C:cytosol"/>
    <property type="evidence" value="ECO:0007669"/>
    <property type="project" value="GOC"/>
</dbReference>
<evidence type="ECO:0000256" key="4">
    <source>
        <dbReference type="ARBA" id="ARBA00023034"/>
    </source>
</evidence>
<accession>A0A367KUW2</accession>
<feature type="non-terminal residue" evidence="9">
    <location>
        <position position="705"/>
    </location>
</feature>
<evidence type="ECO:0000256" key="1">
    <source>
        <dbReference type="ARBA" id="ARBA00004395"/>
    </source>
</evidence>
<comment type="subcellular location">
    <subcellularLocation>
        <location evidence="1">Golgi apparatus membrane</location>
        <topology evidence="1">Peripheral membrane protein</topology>
    </subcellularLocation>
</comment>
<keyword evidence="2" id="KW-0813">Transport</keyword>
<dbReference type="OrthoDB" id="297643at2759"/>
<dbReference type="GO" id="GO:0005802">
    <property type="term" value="C:trans-Golgi network"/>
    <property type="evidence" value="ECO:0007669"/>
    <property type="project" value="TreeGrafter"/>
</dbReference>
<sequence length="705" mass="80838">MLDNDNSLSISQKLLKKISTRDINTDSNNMDSSPEIAKNQILTEQVYQNDSRFRKYVQLVEKNLQSFDAVNEWADIISFLGRLLKSFQAYPQFPIIPRKQLVAKRLAQCLNPGFPAGVHQKTLEVYAFILKTIGSNQLSADLALWSTGLFPFVQYAATHVKPQLLNIFETYFFPLHAKLRPAMRGFIIALLPALEEEGSEFFDKVVLLIEKLSETVELPFFYSCVWLVMISNPSLRPPALNYLLRKLPKITDKEGICTDYIEAFHPIDDMEAVALVLGGKENVSLMVRAFAATLNDHQLLVQRGILELLVQNFILKNYMIPHEDLVILMRAALGIVLRKDMSLNRRLYAWLLGNDTKTQMAYFSQYAEKAATHAIRSMLQQQQQRQQDVEHQQRPYKILISLMDKWELGQPIVNNVFLDSLASLKQQQKQQQIELLKTANMWMDMVEPYLICLKLFEVIDTSFPVTTRKSTGQLENLKLMEFTLDSFQLADDEIRQIHLPLILAVLTRKLKDAQHDPTFVESLPLVNQVIVLILRVLEKLPTSVFSERPITQQDRKRFQPEMNVLDFAREFYNYPVSAHHVENENIEENEENEETGDLSNNTQLPQPLTMQFQPRSGYDSLSGQVLVKEVAENLSSFLIDFVNNYIVSQNLQSGIDVGAEGKRLKDIEHELERVFLGVCTAMTSIAKHASNPFELDRKDALTNIL</sequence>
<feature type="domain" description="DOP1 N-terminal" evidence="7">
    <location>
        <begin position="50"/>
        <end position="355"/>
    </location>
</feature>
<gene>
    <name evidence="9" type="ORF">CU098_013294</name>
</gene>
<comment type="similarity">
    <text evidence="6">Belongs to the DOP1 family.</text>
</comment>
<dbReference type="GO" id="GO:0005768">
    <property type="term" value="C:endosome"/>
    <property type="evidence" value="ECO:0007669"/>
    <property type="project" value="TreeGrafter"/>
</dbReference>
<proteinExistence type="inferred from homology"/>
<keyword evidence="3" id="KW-0653">Protein transport</keyword>
<dbReference type="PANTHER" id="PTHR14042:SF24">
    <property type="entry name" value="PROTEIN DOPEY-1 HOMOLOG"/>
    <property type="match status" value="1"/>
</dbReference>
<dbReference type="InterPro" id="IPR056458">
    <property type="entry name" value="TPR_DOP1_M"/>
</dbReference>
<dbReference type="EMBL" id="PJQM01000330">
    <property type="protein sequence ID" value="RCI05672.1"/>
    <property type="molecule type" value="Genomic_DNA"/>
</dbReference>
<dbReference type="STRING" id="4846.A0A367KUW2"/>
<feature type="domain" description="DOP1-like middle TPR" evidence="8">
    <location>
        <begin position="362"/>
        <end position="572"/>
    </location>
</feature>
<evidence type="ECO:0000259" key="8">
    <source>
        <dbReference type="Pfam" id="PF24597"/>
    </source>
</evidence>
<evidence type="ECO:0000256" key="2">
    <source>
        <dbReference type="ARBA" id="ARBA00022448"/>
    </source>
</evidence>
<name>A0A367KUW2_RHIST</name>
<dbReference type="InterPro" id="IPR040314">
    <property type="entry name" value="DOP1"/>
</dbReference>
<dbReference type="AlphaFoldDB" id="A0A367KUW2"/>
<evidence type="ECO:0000313" key="10">
    <source>
        <dbReference type="Proteomes" id="UP000253551"/>
    </source>
</evidence>
<dbReference type="PANTHER" id="PTHR14042">
    <property type="entry name" value="DOPEY-RELATED"/>
    <property type="match status" value="1"/>
</dbReference>
<dbReference type="Pfam" id="PF24597">
    <property type="entry name" value="TPR_DOP1_M"/>
    <property type="match status" value="1"/>
</dbReference>
<dbReference type="Pfam" id="PF04118">
    <property type="entry name" value="Dopey_N"/>
    <property type="match status" value="1"/>
</dbReference>
<evidence type="ECO:0000256" key="5">
    <source>
        <dbReference type="ARBA" id="ARBA00023136"/>
    </source>
</evidence>
<dbReference type="Proteomes" id="UP000253551">
    <property type="component" value="Unassembled WGS sequence"/>
</dbReference>
<dbReference type="GO" id="GO:0015031">
    <property type="term" value="P:protein transport"/>
    <property type="evidence" value="ECO:0007669"/>
    <property type="project" value="UniProtKB-KW"/>
</dbReference>
<keyword evidence="4" id="KW-0333">Golgi apparatus</keyword>
<organism evidence="9 10">
    <name type="scientific">Rhizopus stolonifer</name>
    <name type="common">Rhizopus nigricans</name>
    <dbReference type="NCBI Taxonomy" id="4846"/>
    <lineage>
        <taxon>Eukaryota</taxon>
        <taxon>Fungi</taxon>
        <taxon>Fungi incertae sedis</taxon>
        <taxon>Mucoromycota</taxon>
        <taxon>Mucoromycotina</taxon>
        <taxon>Mucoromycetes</taxon>
        <taxon>Mucorales</taxon>
        <taxon>Mucorineae</taxon>
        <taxon>Rhizopodaceae</taxon>
        <taxon>Rhizopus</taxon>
    </lineage>
</organism>
<evidence type="ECO:0000256" key="6">
    <source>
        <dbReference type="ARBA" id="ARBA00046326"/>
    </source>
</evidence>
<reference evidence="9 10" key="1">
    <citation type="journal article" date="2018" name="G3 (Bethesda)">
        <title>Phylogenetic and Phylogenomic Definition of Rhizopus Species.</title>
        <authorList>
            <person name="Gryganskyi A.P."/>
            <person name="Golan J."/>
            <person name="Dolatabadi S."/>
            <person name="Mondo S."/>
            <person name="Robb S."/>
            <person name="Idnurm A."/>
            <person name="Muszewska A."/>
            <person name="Steczkiewicz K."/>
            <person name="Masonjones S."/>
            <person name="Liao H.L."/>
            <person name="Gajdeczka M.T."/>
            <person name="Anike F."/>
            <person name="Vuek A."/>
            <person name="Anishchenko I.M."/>
            <person name="Voigt K."/>
            <person name="de Hoog G.S."/>
            <person name="Smith M.E."/>
            <person name="Heitman J."/>
            <person name="Vilgalys R."/>
            <person name="Stajich J.E."/>
        </authorList>
    </citation>
    <scope>NUCLEOTIDE SEQUENCE [LARGE SCALE GENOMIC DNA]</scope>
    <source>
        <strain evidence="9 10">LSU 92-RS-03</strain>
    </source>
</reference>
<dbReference type="GO" id="GO:0000139">
    <property type="term" value="C:Golgi membrane"/>
    <property type="evidence" value="ECO:0007669"/>
    <property type="project" value="UniProtKB-SubCell"/>
</dbReference>
<evidence type="ECO:0000313" key="9">
    <source>
        <dbReference type="EMBL" id="RCI05672.1"/>
    </source>
</evidence>
<evidence type="ECO:0000256" key="3">
    <source>
        <dbReference type="ARBA" id="ARBA00022927"/>
    </source>
</evidence>
<evidence type="ECO:0000259" key="7">
    <source>
        <dbReference type="Pfam" id="PF04118"/>
    </source>
</evidence>
<protein>
    <submittedName>
        <fullName evidence="9">Uncharacterized protein</fullName>
    </submittedName>
</protein>
<dbReference type="InterPro" id="IPR007249">
    <property type="entry name" value="DOP1_N"/>
</dbReference>
<comment type="caution">
    <text evidence="9">The sequence shown here is derived from an EMBL/GenBank/DDBJ whole genome shotgun (WGS) entry which is preliminary data.</text>
</comment>